<dbReference type="InterPro" id="IPR005488">
    <property type="entry name" value="Etherase_MurQ"/>
</dbReference>
<feature type="compositionally biased region" description="Low complexity" evidence="3">
    <location>
        <begin position="53"/>
        <end position="64"/>
    </location>
</feature>
<feature type="compositionally biased region" description="Polar residues" evidence="3">
    <location>
        <begin position="65"/>
        <end position="74"/>
    </location>
</feature>
<sequence length="375" mass="39522">MPTAWLHHELAKAVSGPPSNSAATTAAIFPFLTPAPSGSTAPPPTEAQRQSHSRSPPHNSPSQPELSTERQNPASVDIDKMSTLDMMRVMNAEDARIATAVSEITGAIADVVDRITERIADGGRLLYMGAGTSGRLGVLDLADIPPSYNADPMRYIALAAGGDETFRTAKPAVEDSRAAGVADLGALLPTPQDTLVGITASGRTPYVLGALHSAHAQGLLTIGLVCSEESAAVREGQCDYLLCPRVGPEVIAGSTRMKAGTATKMVLNMISTGVQIKLGNTYSNLMVDVYPSNVKCAARARNVIRAISGNLANSYSDSDLDRMIARCGGSVKLAVVAVVSGWGIPLCVDALERRKGSLRDVLEDVRYETVVRVFR</sequence>
<evidence type="ECO:0000313" key="6">
    <source>
        <dbReference type="Proteomes" id="UP000815677"/>
    </source>
</evidence>
<gene>
    <name evidence="5" type="ORF">MCHLO_13882</name>
</gene>
<keyword evidence="1" id="KW-0456">Lyase</keyword>
<evidence type="ECO:0000256" key="3">
    <source>
        <dbReference type="SAM" id="MobiDB-lite"/>
    </source>
</evidence>
<dbReference type="InterPro" id="IPR001347">
    <property type="entry name" value="SIS_dom"/>
</dbReference>
<dbReference type="Proteomes" id="UP000815677">
    <property type="component" value="Unassembled WGS sequence"/>
</dbReference>
<dbReference type="NCBIfam" id="NF003915">
    <property type="entry name" value="PRK05441.1"/>
    <property type="match status" value="1"/>
</dbReference>
<evidence type="ECO:0000256" key="1">
    <source>
        <dbReference type="ARBA" id="ARBA00023239"/>
    </source>
</evidence>
<accession>A0ABQ0M1V2</accession>
<dbReference type="CDD" id="cd05007">
    <property type="entry name" value="SIS_Etherase"/>
    <property type="match status" value="1"/>
</dbReference>
<proteinExistence type="predicted"/>
<dbReference type="InterPro" id="IPR046348">
    <property type="entry name" value="SIS_dom_sf"/>
</dbReference>
<dbReference type="EMBL" id="DF849438">
    <property type="protein sequence ID" value="GAT57333.1"/>
    <property type="molecule type" value="Genomic_DNA"/>
</dbReference>
<dbReference type="PROSITE" id="PS51464">
    <property type="entry name" value="SIS"/>
    <property type="match status" value="1"/>
</dbReference>
<organism evidence="5 6">
    <name type="scientific">Mycena chlorophos</name>
    <name type="common">Agaric fungus</name>
    <name type="synonym">Agaricus chlorophos</name>
    <dbReference type="NCBI Taxonomy" id="658473"/>
    <lineage>
        <taxon>Eukaryota</taxon>
        <taxon>Fungi</taxon>
        <taxon>Dikarya</taxon>
        <taxon>Basidiomycota</taxon>
        <taxon>Agaricomycotina</taxon>
        <taxon>Agaricomycetes</taxon>
        <taxon>Agaricomycetidae</taxon>
        <taxon>Agaricales</taxon>
        <taxon>Marasmiineae</taxon>
        <taxon>Mycenaceae</taxon>
        <taxon>Mycena</taxon>
    </lineage>
</organism>
<dbReference type="PROSITE" id="PS01272">
    <property type="entry name" value="GCKR"/>
    <property type="match status" value="1"/>
</dbReference>
<reference evidence="5" key="1">
    <citation type="submission" date="2014-09" db="EMBL/GenBank/DDBJ databases">
        <title>Genome sequence of the luminous mushroom Mycena chlorophos for searching fungal bioluminescence genes.</title>
        <authorList>
            <person name="Tanaka Y."/>
            <person name="Kasuga D."/>
            <person name="Oba Y."/>
            <person name="Hase S."/>
            <person name="Sato K."/>
            <person name="Oba Y."/>
            <person name="Sakakibara Y."/>
        </authorList>
    </citation>
    <scope>NUCLEOTIDE SEQUENCE</scope>
</reference>
<dbReference type="InterPro" id="IPR040190">
    <property type="entry name" value="MURQ/GCKR"/>
</dbReference>
<name>A0ABQ0M1V2_MYCCL</name>
<feature type="region of interest" description="Disordered" evidence="3">
    <location>
        <begin position="30"/>
        <end position="77"/>
    </location>
</feature>
<dbReference type="SUPFAM" id="SSF53697">
    <property type="entry name" value="SIS domain"/>
    <property type="match status" value="1"/>
</dbReference>
<keyword evidence="6" id="KW-1185">Reference proteome</keyword>
<evidence type="ECO:0000256" key="2">
    <source>
        <dbReference type="ARBA" id="ARBA00023277"/>
    </source>
</evidence>
<evidence type="ECO:0000259" key="4">
    <source>
        <dbReference type="PROSITE" id="PS51464"/>
    </source>
</evidence>
<dbReference type="PANTHER" id="PTHR10088:SF4">
    <property type="entry name" value="GLUCOKINASE REGULATORY PROTEIN"/>
    <property type="match status" value="1"/>
</dbReference>
<dbReference type="Gene3D" id="1.10.8.1080">
    <property type="match status" value="1"/>
</dbReference>
<protein>
    <submittedName>
        <fullName evidence="5">Glucokinase regulator family</fullName>
    </submittedName>
</protein>
<evidence type="ECO:0000313" key="5">
    <source>
        <dbReference type="EMBL" id="GAT57333.1"/>
    </source>
</evidence>
<keyword evidence="2" id="KW-0119">Carbohydrate metabolism</keyword>
<feature type="domain" description="SIS" evidence="4">
    <location>
        <begin position="115"/>
        <end position="280"/>
    </location>
</feature>
<dbReference type="NCBIfam" id="NF009222">
    <property type="entry name" value="PRK12570.1"/>
    <property type="match status" value="1"/>
</dbReference>
<dbReference type="Pfam" id="PF22645">
    <property type="entry name" value="GKRP_SIS_N"/>
    <property type="match status" value="1"/>
</dbReference>
<dbReference type="PANTHER" id="PTHR10088">
    <property type="entry name" value="GLUCOKINASE REGULATORY PROTEIN"/>
    <property type="match status" value="1"/>
</dbReference>
<dbReference type="InterPro" id="IPR005486">
    <property type="entry name" value="Glucokinase_regulatory_CS"/>
</dbReference>
<dbReference type="Gene3D" id="3.40.50.10490">
    <property type="entry name" value="Glucose-6-phosphate isomerase like protein, domain 1"/>
    <property type="match status" value="1"/>
</dbReference>